<name>A0A7D9I1R9_PARCT</name>
<dbReference type="OrthoDB" id="10042902at2759"/>
<evidence type="ECO:0000313" key="1">
    <source>
        <dbReference type="EMBL" id="CAB3994502.1"/>
    </source>
</evidence>
<gene>
    <name evidence="1" type="ORF">PACLA_8A083479</name>
</gene>
<accession>A0A7D9I1R9</accession>
<dbReference type="Proteomes" id="UP001152795">
    <property type="component" value="Unassembled WGS sequence"/>
</dbReference>
<evidence type="ECO:0000313" key="2">
    <source>
        <dbReference type="Proteomes" id="UP001152795"/>
    </source>
</evidence>
<dbReference type="EMBL" id="CACRXK020002478">
    <property type="protein sequence ID" value="CAB3994502.1"/>
    <property type="molecule type" value="Genomic_DNA"/>
</dbReference>
<dbReference type="Pfam" id="PF09772">
    <property type="entry name" value="Tmem26"/>
    <property type="match status" value="2"/>
</dbReference>
<comment type="caution">
    <text evidence="1">The sequence shown here is derived from an EMBL/GenBank/DDBJ whole genome shotgun (WGS) entry which is preliminary data.</text>
</comment>
<keyword evidence="2" id="KW-1185">Reference proteome</keyword>
<dbReference type="PANTHER" id="PTHR22168">
    <property type="entry name" value="TMEM26 PROTEIN"/>
    <property type="match status" value="1"/>
</dbReference>
<organism evidence="1 2">
    <name type="scientific">Paramuricea clavata</name>
    <name type="common">Red gorgonian</name>
    <name type="synonym">Violescent sea-whip</name>
    <dbReference type="NCBI Taxonomy" id="317549"/>
    <lineage>
        <taxon>Eukaryota</taxon>
        <taxon>Metazoa</taxon>
        <taxon>Cnidaria</taxon>
        <taxon>Anthozoa</taxon>
        <taxon>Octocorallia</taxon>
        <taxon>Malacalcyonacea</taxon>
        <taxon>Plexauridae</taxon>
        <taxon>Paramuricea</taxon>
    </lineage>
</organism>
<dbReference type="PANTHER" id="PTHR22168:SF7">
    <property type="entry name" value="TRANSMEMBRANE PROTEIN 26-LIKE"/>
    <property type="match status" value="1"/>
</dbReference>
<dbReference type="AlphaFoldDB" id="A0A7D9I1R9"/>
<proteinExistence type="predicted"/>
<dbReference type="InterPro" id="IPR019169">
    <property type="entry name" value="Transmembrane_26"/>
</dbReference>
<sequence>MERIFSYIAAFLSRLVFCLHACFLIWWVTQIKQNTMYWLFLVILSMLFIETAVTVFHRRGNEYYWFCPSIFIFTITEIPCFWLLRLQLVDCVQNNLRFNNGITCSTSINGTNPLGEIFSSTTNDESRLSILDQTFVLLLVVGRWMLPKGEISRDQLSSLLLVYIATAADIVEMTEIYEDSSVGGNDHLVRAILTVWSMSLLQFSVTVMAAETRAKDREELKEQLLKQEALKEEERNLKIKRNQVLPALYTHKVAHKKAMEKQKERIANLQLKLQTDTKIDFADVSADNETNKDHVKKNIFIFGMCFRGLTNFQNFVHRNLNLIQLLTPMLLQDGPFLIVRLVLVSYYKVTGSGTFLFLTAKNALLVMLQVYRICVLYCQPPEEDHNLFYEDEVIRLRNVQTAIKSVQRTTYAMRLVARLQKKVEHK</sequence>
<protein>
    <submittedName>
        <fullName evidence="1">Uncharacterized protein</fullName>
    </submittedName>
</protein>
<reference evidence="1" key="1">
    <citation type="submission" date="2020-04" db="EMBL/GenBank/DDBJ databases">
        <authorList>
            <person name="Alioto T."/>
            <person name="Alioto T."/>
            <person name="Gomez Garrido J."/>
        </authorList>
    </citation>
    <scope>NUCLEOTIDE SEQUENCE</scope>
    <source>
        <strain evidence="1">A484AB</strain>
    </source>
</reference>